<dbReference type="InterPro" id="IPR015260">
    <property type="entry name" value="Syntaxin-6/10/61_N"/>
</dbReference>
<comment type="subcellular location">
    <subcellularLocation>
        <location evidence="2">Endomembrane system</location>
        <topology evidence="2">Single-pass type IV membrane protein</topology>
    </subcellularLocation>
</comment>
<dbReference type="OrthoDB" id="1889309at2759"/>
<feature type="domain" description="Syntaxin 6/10/61 N-terminal" evidence="4">
    <location>
        <begin position="11"/>
        <end position="108"/>
    </location>
</feature>
<accession>A0A8T2STM9</accession>
<evidence type="ECO:0000259" key="4">
    <source>
        <dbReference type="Pfam" id="PF09177"/>
    </source>
</evidence>
<dbReference type="GO" id="GO:0016020">
    <property type="term" value="C:membrane"/>
    <property type="evidence" value="ECO:0007669"/>
    <property type="project" value="InterPro"/>
</dbReference>
<reference evidence="5" key="1">
    <citation type="submission" date="2021-08" db="EMBL/GenBank/DDBJ databases">
        <title>WGS assembly of Ceratopteris richardii.</title>
        <authorList>
            <person name="Marchant D.B."/>
            <person name="Chen G."/>
            <person name="Jenkins J."/>
            <person name="Shu S."/>
            <person name="Leebens-Mack J."/>
            <person name="Grimwood J."/>
            <person name="Schmutz J."/>
            <person name="Soltis P."/>
            <person name="Soltis D."/>
            <person name="Chen Z.-H."/>
        </authorList>
    </citation>
    <scope>NUCLEOTIDE SEQUENCE</scope>
    <source>
        <strain evidence="5">Whitten #5841</strain>
        <tissue evidence="5">Leaf</tissue>
    </source>
</reference>
<keyword evidence="3" id="KW-0812">Transmembrane</keyword>
<comment type="caution">
    <text evidence="5">The sequence shown here is derived from an EMBL/GenBank/DDBJ whole genome shotgun (WGS) entry which is preliminary data.</text>
</comment>
<evidence type="ECO:0000256" key="3">
    <source>
        <dbReference type="SAM" id="Phobius"/>
    </source>
</evidence>
<dbReference type="EMBL" id="CM035422">
    <property type="protein sequence ID" value="KAH7372429.1"/>
    <property type="molecule type" value="Genomic_DNA"/>
</dbReference>
<dbReference type="InterPro" id="IPR010989">
    <property type="entry name" value="SNARE"/>
</dbReference>
<dbReference type="Proteomes" id="UP000825935">
    <property type="component" value="Chromosome 17"/>
</dbReference>
<name>A0A8T2STM9_CERRI</name>
<protein>
    <recommendedName>
        <fullName evidence="4">Syntaxin 6/10/61 N-terminal domain-containing protein</fullName>
    </recommendedName>
</protein>
<organism evidence="5 6">
    <name type="scientific">Ceratopteris richardii</name>
    <name type="common">Triangle waterfern</name>
    <dbReference type="NCBI Taxonomy" id="49495"/>
    <lineage>
        <taxon>Eukaryota</taxon>
        <taxon>Viridiplantae</taxon>
        <taxon>Streptophyta</taxon>
        <taxon>Embryophyta</taxon>
        <taxon>Tracheophyta</taxon>
        <taxon>Polypodiopsida</taxon>
        <taxon>Polypodiidae</taxon>
        <taxon>Polypodiales</taxon>
        <taxon>Pteridineae</taxon>
        <taxon>Pteridaceae</taxon>
        <taxon>Parkerioideae</taxon>
        <taxon>Ceratopteris</taxon>
    </lineage>
</organism>
<dbReference type="PANTHER" id="PTHR34949">
    <property type="entry name" value="OS05G0443700 PROTEIN"/>
    <property type="match status" value="1"/>
</dbReference>
<dbReference type="CDD" id="cd21442">
    <property type="entry name" value="SNARE_NTD_STX6-like"/>
    <property type="match status" value="1"/>
</dbReference>
<dbReference type="Gene3D" id="1.20.58.90">
    <property type="match status" value="1"/>
</dbReference>
<keyword evidence="6" id="KW-1185">Reference proteome</keyword>
<sequence>MSRSFACWEKDPLFFAAEQVQDSADRLVSAFRAWQHAKSQSFASIDDANIDLRRRELSTAFGIAKWQLEEFEKEVSVLDQEPSHIEDDSSQRHQEFVAVIRNQLSSIRNELIFSKDERDSKVLPKLTVVGQERDELASFLSGSIIVTNSSAVDTSTNCIKADMGFNDITKSCSLSSNVPVINCQKEVISESLDDYSSQHGTHISRDTNELCTAAELSTLKGSSAVMHDARIDIGTNDCTTHSATDLSLRDCYDSIGLCVDRGRTNGHHRNASNSGLSTCQERLTGHYRASSVGSSMSYENDSVATCRTIDRRAASMLPWNIWSFLRKSDRIVGSGVPQSVVKRWKDGEGDPLDLCEMCDGDMEASCSALCYDSKRMKECSELFNALRRSQELAPVRHILQRITIALAAIVLLWLYLY</sequence>
<evidence type="ECO:0000256" key="2">
    <source>
        <dbReference type="ARBA" id="ARBA00046280"/>
    </source>
</evidence>
<dbReference type="SUPFAM" id="SSF47661">
    <property type="entry name" value="t-snare proteins"/>
    <property type="match status" value="1"/>
</dbReference>
<evidence type="ECO:0000256" key="1">
    <source>
        <dbReference type="ARBA" id="ARBA00022927"/>
    </source>
</evidence>
<dbReference type="AlphaFoldDB" id="A0A8T2STM9"/>
<feature type="transmembrane region" description="Helical" evidence="3">
    <location>
        <begin position="398"/>
        <end position="416"/>
    </location>
</feature>
<gene>
    <name evidence="5" type="ORF">KP509_17G003800</name>
</gene>
<evidence type="ECO:0000313" key="6">
    <source>
        <dbReference type="Proteomes" id="UP000825935"/>
    </source>
</evidence>
<proteinExistence type="predicted"/>
<keyword evidence="3" id="KW-1133">Transmembrane helix</keyword>
<dbReference type="PANTHER" id="PTHR34949:SF2">
    <property type="entry name" value="OS05G0443700 PROTEIN"/>
    <property type="match status" value="1"/>
</dbReference>
<keyword evidence="1" id="KW-0653">Protein transport</keyword>
<dbReference type="Pfam" id="PF09177">
    <property type="entry name" value="STX6_10_61_N"/>
    <property type="match status" value="1"/>
</dbReference>
<keyword evidence="3" id="KW-0472">Membrane</keyword>
<evidence type="ECO:0000313" key="5">
    <source>
        <dbReference type="EMBL" id="KAH7372429.1"/>
    </source>
</evidence>
<keyword evidence="1" id="KW-0813">Transport</keyword>
<dbReference type="GO" id="GO:0015031">
    <property type="term" value="P:protein transport"/>
    <property type="evidence" value="ECO:0007669"/>
    <property type="project" value="UniProtKB-KW"/>
</dbReference>
<dbReference type="GO" id="GO:0012505">
    <property type="term" value="C:endomembrane system"/>
    <property type="evidence" value="ECO:0007669"/>
    <property type="project" value="UniProtKB-SubCell"/>
</dbReference>
<dbReference type="GO" id="GO:0048193">
    <property type="term" value="P:Golgi vesicle transport"/>
    <property type="evidence" value="ECO:0007669"/>
    <property type="project" value="InterPro"/>
</dbReference>